<accession>A0A1X7TC49</accession>
<dbReference type="AlphaFoldDB" id="A0A1X7TC49"/>
<name>A0A1X7TC49_AMPQE</name>
<feature type="domain" description="Sacsin/Nov" evidence="2">
    <location>
        <begin position="64"/>
        <end position="177"/>
    </location>
</feature>
<keyword evidence="1" id="KW-1133">Transmembrane helix</keyword>
<keyword evidence="1" id="KW-0812">Transmembrane</keyword>
<dbReference type="PANTHER" id="PTHR46919">
    <property type="entry name" value="ZINC FINGER, C3HC4 TYPE (RING FINGER) FAMILY PROTEIN"/>
    <property type="match status" value="1"/>
</dbReference>
<organism evidence="3">
    <name type="scientific">Amphimedon queenslandica</name>
    <name type="common">Sponge</name>
    <dbReference type="NCBI Taxonomy" id="400682"/>
    <lineage>
        <taxon>Eukaryota</taxon>
        <taxon>Metazoa</taxon>
        <taxon>Porifera</taxon>
        <taxon>Demospongiae</taxon>
        <taxon>Heteroscleromorpha</taxon>
        <taxon>Haplosclerida</taxon>
        <taxon>Niphatidae</taxon>
        <taxon>Amphimedon</taxon>
    </lineage>
</organism>
<feature type="transmembrane region" description="Helical" evidence="1">
    <location>
        <begin position="18"/>
        <end position="38"/>
    </location>
</feature>
<dbReference type="PANTHER" id="PTHR46919:SF2">
    <property type="entry name" value="SACSIN"/>
    <property type="match status" value="1"/>
</dbReference>
<evidence type="ECO:0000256" key="1">
    <source>
        <dbReference type="SAM" id="Phobius"/>
    </source>
</evidence>
<dbReference type="Pfam" id="PF25794">
    <property type="entry name" value="SACS"/>
    <property type="match status" value="1"/>
</dbReference>
<protein>
    <recommendedName>
        <fullName evidence="2">Sacsin/Nov domain-containing protein</fullName>
    </recommendedName>
</protein>
<dbReference type="InParanoid" id="A0A1X7TC49"/>
<evidence type="ECO:0000259" key="2">
    <source>
        <dbReference type="Pfam" id="PF25794"/>
    </source>
</evidence>
<dbReference type="InterPro" id="IPR036890">
    <property type="entry name" value="HATPase_C_sf"/>
</dbReference>
<dbReference type="STRING" id="400682.A0A1X7TC49"/>
<evidence type="ECO:0000313" key="3">
    <source>
        <dbReference type="EnsemblMetazoa" id="Aqu2.1.12027_001"/>
    </source>
</evidence>
<dbReference type="NCBIfam" id="NF047352">
    <property type="entry name" value="P_loop_sacsin"/>
    <property type="match status" value="1"/>
</dbReference>
<dbReference type="InterPro" id="IPR058210">
    <property type="entry name" value="SACS/Nov_dom"/>
</dbReference>
<dbReference type="SUPFAM" id="SSF55874">
    <property type="entry name" value="ATPase domain of HSP90 chaperone/DNA topoisomerase II/histidine kinase"/>
    <property type="match status" value="1"/>
</dbReference>
<keyword evidence="1" id="KW-0472">Membrane</keyword>
<sequence>MLEVPEVKSLRLRARIPLWAKVFFIFYIFFGGPSIILGNRRPGFYLRKYALPLLATCGQGFPWEIIQNADDARATEVKFYLDCRVLQTLPLSLVTADSSDAKQQLLQQFTGPALVSYNNAPFRKEDWESIQSLQQSGKAKNPHKVGKFGIGFNSVYHITDLPVILSENYCGFLEPQER</sequence>
<dbReference type="EnsemblMetazoa" id="Aqu2.1.12027_001">
    <property type="protein sequence ID" value="Aqu2.1.12027_001"/>
    <property type="gene ID" value="Aqu2.1.12027"/>
</dbReference>
<proteinExistence type="predicted"/>
<reference evidence="3" key="1">
    <citation type="submission" date="2017-05" db="UniProtKB">
        <authorList>
            <consortium name="EnsemblMetazoa"/>
        </authorList>
    </citation>
    <scope>IDENTIFICATION</scope>
</reference>